<reference evidence="8" key="1">
    <citation type="submission" date="2020-08" db="EMBL/GenBank/DDBJ databases">
        <title>Whole genome shotgun sequence of Polymorphospora rubra NBRC 101157.</title>
        <authorList>
            <person name="Komaki H."/>
            <person name="Tamura T."/>
        </authorList>
    </citation>
    <scope>NUCLEOTIDE SEQUENCE</scope>
    <source>
        <strain evidence="8">NBRC 101157</strain>
    </source>
</reference>
<keyword evidence="5" id="KW-0560">Oxidoreductase</keyword>
<dbReference type="GO" id="GO:0071949">
    <property type="term" value="F:FAD binding"/>
    <property type="evidence" value="ECO:0007669"/>
    <property type="project" value="InterPro"/>
</dbReference>
<dbReference type="Gene3D" id="3.30.465.10">
    <property type="match status" value="1"/>
</dbReference>
<evidence type="ECO:0000256" key="5">
    <source>
        <dbReference type="ARBA" id="ARBA00023002"/>
    </source>
</evidence>
<sequence length="486" mass="51709">MNRPAALDRLAIGLDGTLLLPGTPGHDAARRPAIRDLVEKVPRAVLRCASRRDVVRAVAFAREHGVPFAIRGGGHSFADRSSTDGLLVDLGGLDAVEVSGDTVTVGPGTRIGDLAVSLATTGRLVPTGWCPTVGVVGAALGGGFGPFSRRYGLTCDHVVAADVVLADGRTVRADADGHPDLFWALRGAGGGQFGVVTSLVLRTRPAPAATMFALTWTFEHAATLVENWQRWAPVADDTVNAELVVAAGGLPALAPLTVLFGVVLGGPGRAEAVLRPFEDRIGAAPLRRTVTALTGREATVHDWYAGMPYAGPPPLAPGQRPGRRVVRSEFFDAPLPRTAIDRLLERFAADRVAGQYRELEFVPWRGAYRRVPAGATAFPHREALFLLEHNADVGPDADDPARRAVHDWVTGSWTTVRPWGSGGVYPNYPDPDLVGWATAYHGGNLGRIAEVKARYDPTDLFRSAQSVRPAGGPPPVETPREATWPR</sequence>
<feature type="region of interest" description="Disordered" evidence="6">
    <location>
        <begin position="463"/>
        <end position="486"/>
    </location>
</feature>
<dbReference type="Pfam" id="PF08031">
    <property type="entry name" value="BBE"/>
    <property type="match status" value="1"/>
</dbReference>
<evidence type="ECO:0000313" key="9">
    <source>
        <dbReference type="Proteomes" id="UP000680866"/>
    </source>
</evidence>
<dbReference type="InterPro" id="IPR012951">
    <property type="entry name" value="BBE"/>
</dbReference>
<keyword evidence="4" id="KW-0274">FAD</keyword>
<dbReference type="PANTHER" id="PTHR42973:SF39">
    <property type="entry name" value="FAD-BINDING PCMH-TYPE DOMAIN-CONTAINING PROTEIN"/>
    <property type="match status" value="1"/>
</dbReference>
<dbReference type="InterPro" id="IPR016166">
    <property type="entry name" value="FAD-bd_PCMH"/>
</dbReference>
<dbReference type="InterPro" id="IPR006094">
    <property type="entry name" value="Oxid_FAD_bind_N"/>
</dbReference>
<evidence type="ECO:0000256" key="2">
    <source>
        <dbReference type="ARBA" id="ARBA00005466"/>
    </source>
</evidence>
<evidence type="ECO:0000256" key="4">
    <source>
        <dbReference type="ARBA" id="ARBA00022827"/>
    </source>
</evidence>
<dbReference type="AlphaFoldDB" id="A0A810N8F7"/>
<dbReference type="GO" id="GO:0016491">
    <property type="term" value="F:oxidoreductase activity"/>
    <property type="evidence" value="ECO:0007669"/>
    <property type="project" value="UniProtKB-KW"/>
</dbReference>
<dbReference type="Proteomes" id="UP000680866">
    <property type="component" value="Chromosome"/>
</dbReference>
<dbReference type="InterPro" id="IPR016169">
    <property type="entry name" value="FAD-bd_PCMH_sub2"/>
</dbReference>
<comment type="cofactor">
    <cofactor evidence="1">
        <name>FAD</name>
        <dbReference type="ChEBI" id="CHEBI:57692"/>
    </cofactor>
</comment>
<name>A0A810N8F7_9ACTN</name>
<comment type="similarity">
    <text evidence="2">Belongs to the oxygen-dependent FAD-linked oxidoreductase family.</text>
</comment>
<evidence type="ECO:0000256" key="6">
    <source>
        <dbReference type="SAM" id="MobiDB-lite"/>
    </source>
</evidence>
<dbReference type="Gene3D" id="3.40.462.20">
    <property type="match status" value="1"/>
</dbReference>
<evidence type="ECO:0000256" key="3">
    <source>
        <dbReference type="ARBA" id="ARBA00022630"/>
    </source>
</evidence>
<dbReference type="SUPFAM" id="SSF56176">
    <property type="entry name" value="FAD-binding/transporter-associated domain-like"/>
    <property type="match status" value="1"/>
</dbReference>
<keyword evidence="9" id="KW-1185">Reference proteome</keyword>
<keyword evidence="3" id="KW-0285">Flavoprotein</keyword>
<protein>
    <recommendedName>
        <fullName evidence="7">FAD-binding PCMH-type domain-containing protein</fullName>
    </recommendedName>
</protein>
<feature type="domain" description="FAD-binding PCMH-type" evidence="7">
    <location>
        <begin position="38"/>
        <end position="206"/>
    </location>
</feature>
<dbReference type="PROSITE" id="PS51387">
    <property type="entry name" value="FAD_PCMH"/>
    <property type="match status" value="1"/>
</dbReference>
<dbReference type="EMBL" id="AP023359">
    <property type="protein sequence ID" value="BCJ70111.1"/>
    <property type="molecule type" value="Genomic_DNA"/>
</dbReference>
<dbReference type="InterPro" id="IPR050416">
    <property type="entry name" value="FAD-linked_Oxidoreductase"/>
</dbReference>
<evidence type="ECO:0000256" key="1">
    <source>
        <dbReference type="ARBA" id="ARBA00001974"/>
    </source>
</evidence>
<organism evidence="8 9">
    <name type="scientific">Polymorphospora rubra</name>
    <dbReference type="NCBI Taxonomy" id="338584"/>
    <lineage>
        <taxon>Bacteria</taxon>
        <taxon>Bacillati</taxon>
        <taxon>Actinomycetota</taxon>
        <taxon>Actinomycetes</taxon>
        <taxon>Micromonosporales</taxon>
        <taxon>Micromonosporaceae</taxon>
        <taxon>Polymorphospora</taxon>
    </lineage>
</organism>
<evidence type="ECO:0000313" key="8">
    <source>
        <dbReference type="EMBL" id="BCJ70111.1"/>
    </source>
</evidence>
<accession>A0A810N8F7</accession>
<dbReference type="KEGG" id="pry:Prubr_71320"/>
<dbReference type="PANTHER" id="PTHR42973">
    <property type="entry name" value="BINDING OXIDOREDUCTASE, PUTATIVE (AFU_ORTHOLOGUE AFUA_1G17690)-RELATED"/>
    <property type="match status" value="1"/>
</dbReference>
<dbReference type="InterPro" id="IPR036318">
    <property type="entry name" value="FAD-bd_PCMH-like_sf"/>
</dbReference>
<dbReference type="Pfam" id="PF01565">
    <property type="entry name" value="FAD_binding_4"/>
    <property type="match status" value="1"/>
</dbReference>
<dbReference type="RefSeq" id="WP_212819814.1">
    <property type="nucleotide sequence ID" value="NZ_AP023359.1"/>
</dbReference>
<dbReference type="Gene3D" id="3.30.43.10">
    <property type="entry name" value="Uridine Diphospho-n-acetylenolpyruvylglucosamine Reductase, domain 2"/>
    <property type="match status" value="1"/>
</dbReference>
<proteinExistence type="inferred from homology"/>
<dbReference type="InterPro" id="IPR016167">
    <property type="entry name" value="FAD-bd_PCMH_sub1"/>
</dbReference>
<evidence type="ECO:0000259" key="7">
    <source>
        <dbReference type="PROSITE" id="PS51387"/>
    </source>
</evidence>
<gene>
    <name evidence="8" type="ORF">Prubr_71320</name>
</gene>